<evidence type="ECO:0000256" key="7">
    <source>
        <dbReference type="ARBA" id="ARBA00023160"/>
    </source>
</evidence>
<keyword evidence="9" id="KW-1185">Reference proteome</keyword>
<organism evidence="8 9">
    <name type="scientific">Gossypium schwendimanii</name>
    <name type="common">Cotton</name>
    <dbReference type="NCBI Taxonomy" id="34291"/>
    <lineage>
        <taxon>Eukaryota</taxon>
        <taxon>Viridiplantae</taxon>
        <taxon>Streptophyta</taxon>
        <taxon>Embryophyta</taxon>
        <taxon>Tracheophyta</taxon>
        <taxon>Spermatophyta</taxon>
        <taxon>Magnoliopsida</taxon>
        <taxon>eudicotyledons</taxon>
        <taxon>Gunneridae</taxon>
        <taxon>Pentapetalae</taxon>
        <taxon>rosids</taxon>
        <taxon>malvids</taxon>
        <taxon>Malvales</taxon>
        <taxon>Malvaceae</taxon>
        <taxon>Malvoideae</taxon>
        <taxon>Gossypium</taxon>
    </lineage>
</organism>
<dbReference type="PANTHER" id="PTHR43159:SF2">
    <property type="entry name" value="ENOYL-[ACYL-CARRIER-PROTEIN] REDUCTASE [NADH], CHLOROPLASTIC"/>
    <property type="match status" value="1"/>
</dbReference>
<sequence>MLSGRDLSICYVNSHVLQEAAESVKQDFGSIDILVHSLANGPEVSKPLLETSRNGYLAALSASSYSYVSLLKHFIPLMNPGMYFVFFIPISDTGGSSISLTYIASERIIPGYGGGMSSAKAALESDTRVLAFEAGRKHKIRVNTISAGPLRSRAAKAIGFIDTMIEYSIANAPLQKELSAELNETDEVGNAAAFLASPLASAITGAVIYVDNGLNAMGVGVDSPIFKDLNIPGEKH</sequence>
<keyword evidence="6" id="KW-0443">Lipid metabolism</keyword>
<dbReference type="InterPro" id="IPR002347">
    <property type="entry name" value="SDR_fam"/>
</dbReference>
<reference evidence="8 9" key="1">
    <citation type="journal article" date="2019" name="Genome Biol. Evol.">
        <title>Insights into the evolution of the New World diploid cottons (Gossypium, subgenus Houzingenia) based on genome sequencing.</title>
        <authorList>
            <person name="Grover C.E."/>
            <person name="Arick M.A. 2nd"/>
            <person name="Thrash A."/>
            <person name="Conover J.L."/>
            <person name="Sanders W.S."/>
            <person name="Peterson D.G."/>
            <person name="Frelichowski J.E."/>
            <person name="Scheffler J.A."/>
            <person name="Scheffler B.E."/>
            <person name="Wendel J.F."/>
        </authorList>
    </citation>
    <scope>NUCLEOTIDE SEQUENCE [LARGE SCALE GENOMIC DNA]</scope>
    <source>
        <strain evidence="8">1</strain>
        <tissue evidence="8">Leaf</tissue>
    </source>
</reference>
<dbReference type="GO" id="GO:0004318">
    <property type="term" value="F:enoyl-[acyl-carrier-protein] reductase (NADH) activity"/>
    <property type="evidence" value="ECO:0007669"/>
    <property type="project" value="InterPro"/>
</dbReference>
<keyword evidence="7" id="KW-0275">Fatty acid biosynthesis</keyword>
<dbReference type="Gene3D" id="3.40.50.720">
    <property type="entry name" value="NAD(P)-binding Rossmann-like Domain"/>
    <property type="match status" value="1"/>
</dbReference>
<evidence type="ECO:0000256" key="2">
    <source>
        <dbReference type="ARBA" id="ARBA00009233"/>
    </source>
</evidence>
<accession>A0A7J9L4M2</accession>
<protein>
    <recommendedName>
        <fullName evidence="10">Enoyl-ACP reductase</fullName>
    </recommendedName>
</protein>
<evidence type="ECO:0000256" key="5">
    <source>
        <dbReference type="ARBA" id="ARBA00023002"/>
    </source>
</evidence>
<gene>
    <name evidence="8" type="ORF">Goshw_020460</name>
</gene>
<dbReference type="InterPro" id="IPR036291">
    <property type="entry name" value="NAD(P)-bd_dom_sf"/>
</dbReference>
<dbReference type="GO" id="GO:0006633">
    <property type="term" value="P:fatty acid biosynthetic process"/>
    <property type="evidence" value="ECO:0007669"/>
    <property type="project" value="UniProtKB-KW"/>
</dbReference>
<keyword evidence="4" id="KW-0276">Fatty acid metabolism</keyword>
<comment type="similarity">
    <text evidence="2">Belongs to the short-chain dehydrogenases/reductases (SDR) family. FabI subfamily.</text>
</comment>
<evidence type="ECO:0000313" key="9">
    <source>
        <dbReference type="Proteomes" id="UP000593576"/>
    </source>
</evidence>
<dbReference type="EMBL" id="JABFAF010000004">
    <property type="protein sequence ID" value="MBA0853650.1"/>
    <property type="molecule type" value="Genomic_DNA"/>
</dbReference>
<dbReference type="PRINTS" id="PR00081">
    <property type="entry name" value="GDHRDH"/>
</dbReference>
<dbReference type="AlphaFoldDB" id="A0A7J9L4M2"/>
<evidence type="ECO:0008006" key="10">
    <source>
        <dbReference type="Google" id="ProtNLM"/>
    </source>
</evidence>
<evidence type="ECO:0000256" key="4">
    <source>
        <dbReference type="ARBA" id="ARBA00022832"/>
    </source>
</evidence>
<evidence type="ECO:0000313" key="8">
    <source>
        <dbReference type="EMBL" id="MBA0853650.1"/>
    </source>
</evidence>
<dbReference type="SUPFAM" id="SSF51735">
    <property type="entry name" value="NAD(P)-binding Rossmann-fold domains"/>
    <property type="match status" value="1"/>
</dbReference>
<comment type="pathway">
    <text evidence="1">Lipid metabolism.</text>
</comment>
<name>A0A7J9L4M2_GOSSC</name>
<evidence type="ECO:0000256" key="6">
    <source>
        <dbReference type="ARBA" id="ARBA00023098"/>
    </source>
</evidence>
<dbReference type="Gene3D" id="1.10.8.400">
    <property type="entry name" value="Enoyl acyl carrier protein reductase"/>
    <property type="match status" value="1"/>
</dbReference>
<comment type="caution">
    <text evidence="8">The sequence shown here is derived from an EMBL/GenBank/DDBJ whole genome shotgun (WGS) entry which is preliminary data.</text>
</comment>
<evidence type="ECO:0000256" key="3">
    <source>
        <dbReference type="ARBA" id="ARBA00022516"/>
    </source>
</evidence>
<evidence type="ECO:0000256" key="1">
    <source>
        <dbReference type="ARBA" id="ARBA00005189"/>
    </source>
</evidence>
<dbReference type="InterPro" id="IPR014358">
    <property type="entry name" value="Enoyl-ACP_Rdtase_NADH"/>
</dbReference>
<keyword evidence="3" id="KW-0444">Lipid biosynthesis</keyword>
<dbReference type="PANTHER" id="PTHR43159">
    <property type="entry name" value="ENOYL-[ACYL-CARRIER-PROTEIN] REDUCTASE"/>
    <property type="match status" value="1"/>
</dbReference>
<proteinExistence type="inferred from homology"/>
<dbReference type="Proteomes" id="UP000593576">
    <property type="component" value="Unassembled WGS sequence"/>
</dbReference>
<dbReference type="OrthoDB" id="417891at2759"/>
<dbReference type="Pfam" id="PF13561">
    <property type="entry name" value="adh_short_C2"/>
    <property type="match status" value="1"/>
</dbReference>
<keyword evidence="5" id="KW-0560">Oxidoreductase</keyword>